<feature type="chain" id="PRO_5004724327" description="Conjugative transfer protein TrbG" evidence="3">
    <location>
        <begin position="24"/>
        <end position="292"/>
    </location>
</feature>
<evidence type="ECO:0000313" key="5">
    <source>
        <dbReference type="Proteomes" id="UP000017837"/>
    </source>
</evidence>
<keyword evidence="5" id="KW-1185">Reference proteome</keyword>
<evidence type="ECO:0000313" key="4">
    <source>
        <dbReference type="EMBL" id="ESQ89492.1"/>
    </source>
</evidence>
<dbReference type="InterPro" id="IPR038161">
    <property type="entry name" value="VirB9/CagX/TrbG_C_sf"/>
</dbReference>
<name>V4P6A6_9CAUL</name>
<accession>V4P6A6</accession>
<dbReference type="PATRIC" id="fig|1121022.4.peg.2853"/>
<comment type="similarity">
    <text evidence="1">Belongs to the TrbG/VirB9 family.</text>
</comment>
<dbReference type="InterPro" id="IPR010258">
    <property type="entry name" value="Conjugal_tfr_TrbG/VirB9/CagX"/>
</dbReference>
<dbReference type="Gene3D" id="2.60.40.2500">
    <property type="match status" value="1"/>
</dbReference>
<organism evidence="4 5">
    <name type="scientific">Asticcacaulis benevestitus DSM 16100 = ATCC BAA-896</name>
    <dbReference type="NCBI Taxonomy" id="1121022"/>
    <lineage>
        <taxon>Bacteria</taxon>
        <taxon>Pseudomonadati</taxon>
        <taxon>Pseudomonadota</taxon>
        <taxon>Alphaproteobacteria</taxon>
        <taxon>Caulobacterales</taxon>
        <taxon>Caulobacteraceae</taxon>
        <taxon>Asticcacaulis</taxon>
    </lineage>
</organism>
<reference evidence="4 5" key="1">
    <citation type="journal article" date="2014" name="Nature">
        <title>Sequential evolution of bacterial morphology by co-option of a developmental regulator.</title>
        <authorList>
            <person name="Jiang C."/>
            <person name="Brown P.J."/>
            <person name="Ducret A."/>
            <person name="Brun Y.V."/>
        </authorList>
    </citation>
    <scope>NUCLEOTIDE SEQUENCE [LARGE SCALE GENOMIC DNA]</scope>
    <source>
        <strain evidence="4 5">DSM 16100</strain>
    </source>
</reference>
<dbReference type="eggNOG" id="COG3504">
    <property type="taxonomic scope" value="Bacteria"/>
</dbReference>
<sequence>MTKPHLHLFILLIAGLAAGQAVAARPRPCPATRTTATAPSASTEVERANAAARVQPALTAFANAEQVYTFTEGALFQVYTSLGKVTDLALQPGERLVGTGPVAAGDTVRWIIGSTESGSGDNRQTHILVKPTLSGLATNLVINTDQRTYHIELHALPNTYMASVSWRYAKDDLVAIAQQADQARDRTPVAKDIDPTQLNFAYRLEGDAVAWRPLRSFDDGRKVYIEMQPASISTELPPLFMIGTDGKAELTNYRVQSNYLVVDRMFSRAELRLGHKGRQKVVRIIRTGGPRP</sequence>
<dbReference type="InterPro" id="IPR033645">
    <property type="entry name" value="VirB9/CagX/TrbG_C"/>
</dbReference>
<dbReference type="Pfam" id="PF03524">
    <property type="entry name" value="CagX"/>
    <property type="match status" value="1"/>
</dbReference>
<dbReference type="NCBIfam" id="TIGR02775">
    <property type="entry name" value="TrbG_Ti"/>
    <property type="match status" value="1"/>
</dbReference>
<evidence type="ECO:0008006" key="6">
    <source>
        <dbReference type="Google" id="ProtNLM"/>
    </source>
</evidence>
<protein>
    <recommendedName>
        <fullName evidence="6">Conjugative transfer protein TrbG</fullName>
    </recommendedName>
</protein>
<evidence type="ECO:0000256" key="3">
    <source>
        <dbReference type="SAM" id="SignalP"/>
    </source>
</evidence>
<proteinExistence type="inferred from homology"/>
<feature type="signal peptide" evidence="3">
    <location>
        <begin position="1"/>
        <end position="23"/>
    </location>
</feature>
<gene>
    <name evidence="4" type="ORF">ABENE_14020</name>
</gene>
<evidence type="ECO:0000256" key="2">
    <source>
        <dbReference type="ARBA" id="ARBA00022729"/>
    </source>
</evidence>
<dbReference type="OrthoDB" id="9815808at2"/>
<dbReference type="AlphaFoldDB" id="V4P6A6"/>
<evidence type="ECO:0000256" key="1">
    <source>
        <dbReference type="ARBA" id="ARBA00006135"/>
    </source>
</evidence>
<dbReference type="RefSeq" id="WP_018082988.1">
    <property type="nucleotide sequence ID" value="NZ_AQWM01000021.1"/>
</dbReference>
<keyword evidence="2 3" id="KW-0732">Signal</keyword>
<dbReference type="InterPro" id="IPR014142">
    <property type="entry name" value="TrbG_Ti"/>
</dbReference>
<dbReference type="EMBL" id="AWGB01000029">
    <property type="protein sequence ID" value="ESQ89492.1"/>
    <property type="molecule type" value="Genomic_DNA"/>
</dbReference>
<dbReference type="STRING" id="1121022.GCA_000376105_03313"/>
<comment type="caution">
    <text evidence="4">The sequence shown here is derived from an EMBL/GenBank/DDBJ whole genome shotgun (WGS) entry which is preliminary data.</text>
</comment>
<dbReference type="CDD" id="cd06911">
    <property type="entry name" value="VirB9_CagX_TrbG"/>
    <property type="match status" value="1"/>
</dbReference>
<dbReference type="Proteomes" id="UP000017837">
    <property type="component" value="Unassembled WGS sequence"/>
</dbReference>